<keyword evidence="3" id="KW-1185">Reference proteome</keyword>
<dbReference type="EMBL" id="QGLE01000002">
    <property type="protein sequence ID" value="PWR24986.1"/>
    <property type="molecule type" value="Genomic_DNA"/>
</dbReference>
<sequence>MATINTYQPRVALTGAGRVPQIDPGAAAAPARALAGVGQALGQLGDAVDKATEQDEVLWATSEVAAARERWTREALDRQGKVAPGAPGYTGGLIADFDADLADRVKAAPSGRAARYLEARMADLRGGLYGSALTFEVGERQRNRAAVFGDQIDAASRTVGADPGQYDAVLRDLTGALTGLDLPPDQRQRLADRARDEVSFAAAVTAGLRDPAAALGAAGASGAPLPLPPAWQAPAATVMKIFTDAGYSPAAAAAVAGRFGQESGFDPNAVHDGGTGLGIGGWRDPQPGEGRKSALAAYAAERGLDPRSIETQARFALFEMQTGEKAIGDRLKAAATVEDAARIMMDYERPAGWTAADPTKGAGWGEGLGYALTLAGVDAAHAVRNPAALPGFDALPWDKQQQAIATFRAEASRRETAMREARSLYAAQATEFERMMKQGWQPSRADLATLRDQATAAGDAATLTKLATAEDLLAFQTVARTWSPAELQGFVNQARSGIGASGEVSPAAAQKLDLAEGLLNTMRSELKADPLSWAARVGLVRVPPLDAADPAALRTRVVAAETVAQKYGVPTRLLTADEARQIVAPVETAPPEGKAQALYGVLAGGARDFGEHWPRAFPQLEAAGLPPGSARVADALGRGDDAAARRLVRAITVKPGDLPGRPASSDKDIAETIQDEIMAEGQIGDAVYALGTSGDGAARAATDGDVLRAAVRLRLADGEDLTKAVRAAARDLYGPIHAVDNGDAGVIALPDQLDGYGRPDSRAQRAFDGRVTDGLELLRAEARKRAGAAVTPPDAANPGDADHLRRSSERWLDQLVEDGQWRNVGAGFGLVDPASGLVLSGPGGPIIFSVDEAVKASDAGLANTDAAIGGALPALVPAP</sequence>
<dbReference type="InterPro" id="IPR041219">
    <property type="entry name" value="Phage_lysozyme2"/>
</dbReference>
<dbReference type="OrthoDB" id="7376661at2"/>
<reference evidence="2 3" key="1">
    <citation type="submission" date="2018-05" db="EMBL/GenBank/DDBJ databases">
        <title>Zavarzinia sp. HR-AS.</title>
        <authorList>
            <person name="Lee Y."/>
            <person name="Jeon C.O."/>
        </authorList>
    </citation>
    <scope>NUCLEOTIDE SEQUENCE [LARGE SCALE GENOMIC DNA]</scope>
    <source>
        <strain evidence="2 3">HR-AS</strain>
    </source>
</reference>
<evidence type="ECO:0000259" key="1">
    <source>
        <dbReference type="Pfam" id="PF18013"/>
    </source>
</evidence>
<dbReference type="Pfam" id="PF18013">
    <property type="entry name" value="Phage_lysozyme2"/>
    <property type="match status" value="1"/>
</dbReference>
<proteinExistence type="predicted"/>
<name>A0A317EFC3_9PROT</name>
<comment type="caution">
    <text evidence="2">The sequence shown here is derived from an EMBL/GenBank/DDBJ whole genome shotgun (WGS) entry which is preliminary data.</text>
</comment>
<organism evidence="2 3">
    <name type="scientific">Zavarzinia aquatilis</name>
    <dbReference type="NCBI Taxonomy" id="2211142"/>
    <lineage>
        <taxon>Bacteria</taxon>
        <taxon>Pseudomonadati</taxon>
        <taxon>Pseudomonadota</taxon>
        <taxon>Alphaproteobacteria</taxon>
        <taxon>Rhodospirillales</taxon>
        <taxon>Zavarziniaceae</taxon>
        <taxon>Zavarzinia</taxon>
    </lineage>
</organism>
<dbReference type="RefSeq" id="WP_109902979.1">
    <property type="nucleotide sequence ID" value="NZ_QGLE01000002.1"/>
</dbReference>
<feature type="domain" description="Phage tail lysozyme" evidence="1">
    <location>
        <begin position="235"/>
        <end position="353"/>
    </location>
</feature>
<gene>
    <name evidence="2" type="ORF">DKG74_04245</name>
</gene>
<evidence type="ECO:0000313" key="2">
    <source>
        <dbReference type="EMBL" id="PWR24986.1"/>
    </source>
</evidence>
<dbReference type="AlphaFoldDB" id="A0A317EFC3"/>
<evidence type="ECO:0000313" key="3">
    <source>
        <dbReference type="Proteomes" id="UP000245461"/>
    </source>
</evidence>
<dbReference type="Gene3D" id="1.10.530.10">
    <property type="match status" value="1"/>
</dbReference>
<accession>A0A317EFC3</accession>
<dbReference type="Proteomes" id="UP000245461">
    <property type="component" value="Unassembled WGS sequence"/>
</dbReference>
<protein>
    <recommendedName>
        <fullName evidence="1">Phage tail lysozyme domain-containing protein</fullName>
    </recommendedName>
</protein>